<dbReference type="OMA" id="FLLHWNT"/>
<accession>W5M128</accession>
<evidence type="ECO:0000259" key="2">
    <source>
        <dbReference type="Pfam" id="PF20996"/>
    </source>
</evidence>
<dbReference type="Pfam" id="PF17744">
    <property type="entry name" value="DUF5581"/>
    <property type="match status" value="1"/>
</dbReference>
<dbReference type="GeneTree" id="ENSGT00390000006008"/>
<dbReference type="Gene3D" id="2.60.40.10">
    <property type="entry name" value="Immunoglobulins"/>
    <property type="match status" value="1"/>
</dbReference>
<dbReference type="eggNOG" id="ENOG502QW8H">
    <property type="taxonomic scope" value="Eukaryota"/>
</dbReference>
<sequence length="317" mass="36788">AYLTGSGRNKRFRIQDCTVLYTSSTQQILEAADAWRRYTEQKNSILGFISSQLNNEALRKYKLRMNVLKKCSYYLEVLRKDFPHGDHSYVTSSTIFHLIDPWRFQRMKRIGTSQVKIQLCLLDEFYEQMRSGKEELEGIMKTYDLSAFLSESSVLQHKLSQISRALFNFNSVIIPGRLHMKHRLISDMGNGKNPQVGLAVTVKMPVVFDKEQSVAFQDSIRLKWGVAGQAEHNPTEKFEIRYKLLKPETKEEGNQYGTLTVDTCCTEINRLLPDKTYECAVKRAEYYCLIYGSWNDTILLKTQARPTSSRAYSQKRR</sequence>
<dbReference type="HOGENOM" id="CLU_049179_0_0_1"/>
<dbReference type="AlphaFoldDB" id="W5M128"/>
<evidence type="ECO:0000313" key="4">
    <source>
        <dbReference type="Proteomes" id="UP000018468"/>
    </source>
</evidence>
<dbReference type="EMBL" id="AHAT01021171">
    <property type="status" value="NOT_ANNOTATED_CDS"/>
    <property type="molecule type" value="Genomic_DNA"/>
</dbReference>
<reference evidence="3" key="3">
    <citation type="submission" date="2025-09" db="UniProtKB">
        <authorList>
            <consortium name="Ensembl"/>
        </authorList>
    </citation>
    <scope>IDENTIFICATION</scope>
</reference>
<dbReference type="InterPro" id="IPR049231">
    <property type="entry name" value="DUF5581_N"/>
</dbReference>
<dbReference type="SUPFAM" id="SSF49265">
    <property type="entry name" value="Fibronectin type III"/>
    <property type="match status" value="1"/>
</dbReference>
<evidence type="ECO:0000313" key="3">
    <source>
        <dbReference type="Ensembl" id="ENSLOCP00000002085.1"/>
    </source>
</evidence>
<keyword evidence="4" id="KW-1185">Reference proteome</keyword>
<dbReference type="Pfam" id="PF20996">
    <property type="entry name" value="DUF5581_N"/>
    <property type="match status" value="1"/>
</dbReference>
<dbReference type="InterPro" id="IPR036116">
    <property type="entry name" value="FN3_sf"/>
</dbReference>
<dbReference type="InterPro" id="IPR048317">
    <property type="entry name" value="DUF5581_C"/>
</dbReference>
<protein>
    <submittedName>
        <fullName evidence="3">Fibronectin type III domain containing 11</fullName>
    </submittedName>
</protein>
<reference evidence="3" key="2">
    <citation type="submission" date="2025-08" db="UniProtKB">
        <authorList>
            <consortium name="Ensembl"/>
        </authorList>
    </citation>
    <scope>IDENTIFICATION</scope>
</reference>
<dbReference type="Ensembl" id="ENSLOCT00000002090.1">
    <property type="protein sequence ID" value="ENSLOCP00000002085.1"/>
    <property type="gene ID" value="ENSLOCG00000001805.1"/>
</dbReference>
<name>W5M128_LEPOC</name>
<organism evidence="3 4">
    <name type="scientific">Lepisosteus oculatus</name>
    <name type="common">Spotted gar</name>
    <dbReference type="NCBI Taxonomy" id="7918"/>
    <lineage>
        <taxon>Eukaryota</taxon>
        <taxon>Metazoa</taxon>
        <taxon>Chordata</taxon>
        <taxon>Craniata</taxon>
        <taxon>Vertebrata</taxon>
        <taxon>Euteleostomi</taxon>
        <taxon>Actinopterygii</taxon>
        <taxon>Neopterygii</taxon>
        <taxon>Holostei</taxon>
        <taxon>Semionotiformes</taxon>
        <taxon>Lepisosteidae</taxon>
        <taxon>Lepisosteus</taxon>
    </lineage>
</organism>
<dbReference type="Proteomes" id="UP000018468">
    <property type="component" value="Linkage group LG18"/>
</dbReference>
<proteinExistence type="predicted"/>
<evidence type="ECO:0000259" key="1">
    <source>
        <dbReference type="Pfam" id="PF17744"/>
    </source>
</evidence>
<dbReference type="PANTHER" id="PTHR14537">
    <property type="entry name" value="FIBRONECTIN TYPE III DOMAIN-CONTAINING PROTEIN 11"/>
    <property type="match status" value="1"/>
</dbReference>
<reference evidence="4" key="1">
    <citation type="submission" date="2011-12" db="EMBL/GenBank/DDBJ databases">
        <title>The Draft Genome of Lepisosteus oculatus.</title>
        <authorList>
            <consortium name="The Broad Institute Genome Assembly &amp; Analysis Group"/>
            <consortium name="Computational R&amp;D Group"/>
            <consortium name="and Sequencing Platform"/>
            <person name="Di Palma F."/>
            <person name="Alfoldi J."/>
            <person name="Johnson J."/>
            <person name="Berlin A."/>
            <person name="Gnerre S."/>
            <person name="Jaffe D."/>
            <person name="MacCallum I."/>
            <person name="Young S."/>
            <person name="Walker B.J."/>
            <person name="Lander E.S."/>
            <person name="Lindblad-Toh K."/>
        </authorList>
    </citation>
    <scope>NUCLEOTIDE SEQUENCE [LARGE SCALE GENOMIC DNA]</scope>
</reference>
<dbReference type="InParanoid" id="W5M128"/>
<dbReference type="InterPro" id="IPR039581">
    <property type="entry name" value="FNDC11"/>
</dbReference>
<feature type="domain" description="DUF5581" evidence="1">
    <location>
        <begin position="203"/>
        <end position="307"/>
    </location>
</feature>
<feature type="domain" description="DUF5581" evidence="2">
    <location>
        <begin position="33"/>
        <end position="196"/>
    </location>
</feature>
<dbReference type="InterPro" id="IPR013783">
    <property type="entry name" value="Ig-like_fold"/>
</dbReference>
<dbReference type="Bgee" id="ENSLOCG00000001805">
    <property type="expression patterns" value="Expressed in testis and 1 other cell type or tissue"/>
</dbReference>